<dbReference type="RefSeq" id="WP_149403436.1">
    <property type="nucleotide sequence ID" value="NZ_BIXY01000075.1"/>
</dbReference>
<comment type="caution">
    <text evidence="1">The sequence shown here is derived from an EMBL/GenBank/DDBJ whole genome shotgun (WGS) entry which is preliminary data.</text>
</comment>
<gene>
    <name evidence="1" type="ORF">KDI_41240</name>
</gene>
<evidence type="ECO:0000313" key="1">
    <source>
        <dbReference type="EMBL" id="GCF10560.1"/>
    </source>
</evidence>
<proteinExistence type="predicted"/>
<dbReference type="AlphaFoldDB" id="A0A5A5TG60"/>
<evidence type="ECO:0000313" key="2">
    <source>
        <dbReference type="Proteomes" id="UP000322530"/>
    </source>
</evidence>
<reference evidence="1 2" key="1">
    <citation type="submission" date="2019-01" db="EMBL/GenBank/DDBJ databases">
        <title>Draft genome sequence of Dictyobacter sp. Uno17.</title>
        <authorList>
            <person name="Wang C.M."/>
            <person name="Zheng Y."/>
            <person name="Sakai Y."/>
            <person name="Abe K."/>
            <person name="Yokota A."/>
            <person name="Yabe S."/>
        </authorList>
    </citation>
    <scope>NUCLEOTIDE SEQUENCE [LARGE SCALE GENOMIC DNA]</scope>
    <source>
        <strain evidence="1 2">Uno17</strain>
    </source>
</reference>
<keyword evidence="2" id="KW-1185">Reference proteome</keyword>
<dbReference type="EMBL" id="BIXY01000075">
    <property type="protein sequence ID" value="GCF10560.1"/>
    <property type="molecule type" value="Genomic_DNA"/>
</dbReference>
<protein>
    <submittedName>
        <fullName evidence="1">Uncharacterized protein</fullName>
    </submittedName>
</protein>
<sequence length="229" mass="25452">MTYSHLENIDVRHVTTNQPFYASTLIIQQQQLVVALYADSLATAKGNTSPIYRVKSIGGEQQPGESIWDCALREAQSKLKLPLKLLHTPITYFHDVDDGDIYLLQCIDSIAPLLLERQSNLYPYASIRPGLPAGPYTYGGLFLAQPLQPIIQDSNIGGLLSVPLVQCSLLLQQPTLEVVLQQGASLLGETTFPLNSQIRIHPWETLALTLPLLERHPEVWITSDSNQNK</sequence>
<name>A0A5A5TG60_9CHLR</name>
<accession>A0A5A5TG60</accession>
<dbReference type="OrthoDB" id="154707at2"/>
<dbReference type="Proteomes" id="UP000322530">
    <property type="component" value="Unassembled WGS sequence"/>
</dbReference>
<organism evidence="1 2">
    <name type="scientific">Dictyobacter arantiisoli</name>
    <dbReference type="NCBI Taxonomy" id="2014874"/>
    <lineage>
        <taxon>Bacteria</taxon>
        <taxon>Bacillati</taxon>
        <taxon>Chloroflexota</taxon>
        <taxon>Ktedonobacteria</taxon>
        <taxon>Ktedonobacterales</taxon>
        <taxon>Dictyobacteraceae</taxon>
        <taxon>Dictyobacter</taxon>
    </lineage>
</organism>